<evidence type="ECO:0000313" key="2">
    <source>
        <dbReference type="Proteomes" id="UP001567538"/>
    </source>
</evidence>
<dbReference type="AlphaFoldDB" id="A0ABD1HK17"/>
<proteinExistence type="predicted"/>
<accession>A0ABD1HK17</accession>
<evidence type="ECO:0000313" key="1">
    <source>
        <dbReference type="EMBL" id="KAL1556750.1"/>
    </source>
</evidence>
<name>A0ABD1HK17_SALDI</name>
<organism evidence="1 2">
    <name type="scientific">Salvia divinorum</name>
    <name type="common">Maria pastora</name>
    <name type="synonym">Diviner's sage</name>
    <dbReference type="NCBI Taxonomy" id="28513"/>
    <lineage>
        <taxon>Eukaryota</taxon>
        <taxon>Viridiplantae</taxon>
        <taxon>Streptophyta</taxon>
        <taxon>Embryophyta</taxon>
        <taxon>Tracheophyta</taxon>
        <taxon>Spermatophyta</taxon>
        <taxon>Magnoliopsida</taxon>
        <taxon>eudicotyledons</taxon>
        <taxon>Gunneridae</taxon>
        <taxon>Pentapetalae</taxon>
        <taxon>asterids</taxon>
        <taxon>lamiids</taxon>
        <taxon>Lamiales</taxon>
        <taxon>Lamiaceae</taxon>
        <taxon>Nepetoideae</taxon>
        <taxon>Mentheae</taxon>
        <taxon>Salviinae</taxon>
        <taxon>Salvia</taxon>
        <taxon>Salvia subgen. Calosphace</taxon>
    </lineage>
</organism>
<reference evidence="1 2" key="1">
    <citation type="submission" date="2024-06" db="EMBL/GenBank/DDBJ databases">
        <title>A chromosome level genome sequence of Diviner's sage (Salvia divinorum).</title>
        <authorList>
            <person name="Ford S.A."/>
            <person name="Ro D.-K."/>
            <person name="Ness R.W."/>
            <person name="Phillips M.A."/>
        </authorList>
    </citation>
    <scope>NUCLEOTIDE SEQUENCE [LARGE SCALE GENOMIC DNA]</scope>
    <source>
        <strain evidence="1">SAF-2024a</strain>
        <tissue evidence="1">Leaf</tissue>
    </source>
</reference>
<gene>
    <name evidence="1" type="ORF">AAHA92_12330</name>
</gene>
<keyword evidence="2" id="KW-1185">Reference proteome</keyword>
<comment type="caution">
    <text evidence="1">The sequence shown here is derived from an EMBL/GenBank/DDBJ whole genome shotgun (WGS) entry which is preliminary data.</text>
</comment>
<dbReference type="EMBL" id="JBEAFC010000005">
    <property type="protein sequence ID" value="KAL1556750.1"/>
    <property type="molecule type" value="Genomic_DNA"/>
</dbReference>
<sequence>MGMGKNHHVGGYGYFGYRKEEKHGGYGGDKGILEITKRRLWGATKGNIVHPIRSFQPRALWTGDEIYKIIKGFWKIAPLHLLPLFSIFFICITKIPPPIILSPPIVTTTEQERENLLPSTDSGEVIYHNQNPKNR</sequence>
<dbReference type="Proteomes" id="UP001567538">
    <property type="component" value="Unassembled WGS sequence"/>
</dbReference>
<protein>
    <submittedName>
        <fullName evidence="1">Uncharacterized protein</fullName>
    </submittedName>
</protein>